<dbReference type="InterPro" id="IPR022742">
    <property type="entry name" value="Hydrolase_4"/>
</dbReference>
<organism evidence="2 3">
    <name type="scientific">Sphagnum jensenii</name>
    <dbReference type="NCBI Taxonomy" id="128206"/>
    <lineage>
        <taxon>Eukaryota</taxon>
        <taxon>Viridiplantae</taxon>
        <taxon>Streptophyta</taxon>
        <taxon>Embryophyta</taxon>
        <taxon>Bryophyta</taxon>
        <taxon>Sphagnophytina</taxon>
        <taxon>Sphagnopsida</taxon>
        <taxon>Sphagnales</taxon>
        <taxon>Sphagnaceae</taxon>
        <taxon>Sphagnum</taxon>
    </lineage>
</organism>
<sequence length="284" mass="31620">MGGDSSSAAAALVVVEKLEVVNAAGVKLVGILEEGRKRREELCILCHGFQSSKELPALVTIAAAVVQEAGMSSFRFDFTGNGESGGEFAYGNYWREVEDLRAVVEFWRARGRRIVALIGHSKGGNAVLLYASKYQDVGIIVNISGRFDLRRGIRGRLGGKERLQQLKEEGFLDVRDNAGNLEFRVVKQDIQERLSTDMHRASISIPHQCRVLTIHGSADELVPVEDAHEFAKRISNHVIRIIEGADHKYKLQQQEIASLILDFLQSNPDNKEANLKEKKIRPNF</sequence>
<dbReference type="Pfam" id="PF12146">
    <property type="entry name" value="Hydrolase_4"/>
    <property type="match status" value="1"/>
</dbReference>
<reference evidence="2" key="1">
    <citation type="submission" date="2024-02" db="EMBL/GenBank/DDBJ databases">
        <authorList>
            <consortium name="ELIXIR-Norway"/>
            <consortium name="Elixir Norway"/>
        </authorList>
    </citation>
    <scope>NUCLEOTIDE SEQUENCE</scope>
</reference>
<feature type="domain" description="Serine aminopeptidase S33" evidence="1">
    <location>
        <begin position="40"/>
        <end position="141"/>
    </location>
</feature>
<dbReference type="PANTHER" id="PTHR42886">
    <property type="entry name" value="RE40534P-RELATED"/>
    <property type="match status" value="1"/>
</dbReference>
<evidence type="ECO:0000313" key="2">
    <source>
        <dbReference type="EMBL" id="CAK9278769.1"/>
    </source>
</evidence>
<dbReference type="Proteomes" id="UP001497444">
    <property type="component" value="Chromosome 9"/>
</dbReference>
<name>A0ABP0XI07_9BRYO</name>
<dbReference type="SUPFAM" id="SSF53474">
    <property type="entry name" value="alpha/beta-Hydrolases"/>
    <property type="match status" value="1"/>
</dbReference>
<evidence type="ECO:0000259" key="1">
    <source>
        <dbReference type="Pfam" id="PF12146"/>
    </source>
</evidence>
<gene>
    <name evidence="2" type="ORF">CSSPJE1EN1_LOCUS24247</name>
</gene>
<dbReference type="Gene3D" id="3.40.50.1820">
    <property type="entry name" value="alpha/beta hydrolase"/>
    <property type="match status" value="1"/>
</dbReference>
<keyword evidence="3" id="KW-1185">Reference proteome</keyword>
<protein>
    <recommendedName>
        <fullName evidence="1">Serine aminopeptidase S33 domain-containing protein</fullName>
    </recommendedName>
</protein>
<dbReference type="PANTHER" id="PTHR42886:SF53">
    <property type="entry name" value="ALPHA_BETA-HYDROLASES SUPERFAMILY PROTEIN"/>
    <property type="match status" value="1"/>
</dbReference>
<accession>A0ABP0XI07</accession>
<dbReference type="InterPro" id="IPR029058">
    <property type="entry name" value="AB_hydrolase_fold"/>
</dbReference>
<proteinExistence type="predicted"/>
<dbReference type="EMBL" id="OZ020104">
    <property type="protein sequence ID" value="CAK9278769.1"/>
    <property type="molecule type" value="Genomic_DNA"/>
</dbReference>
<evidence type="ECO:0000313" key="3">
    <source>
        <dbReference type="Proteomes" id="UP001497444"/>
    </source>
</evidence>